<keyword evidence="2" id="KW-1185">Reference proteome</keyword>
<dbReference type="AlphaFoldDB" id="A0A0V0XF94"/>
<dbReference type="EMBL" id="JYDQ01004967">
    <property type="protein sequence ID" value="KRX86548.1"/>
    <property type="molecule type" value="Genomic_DNA"/>
</dbReference>
<dbReference type="Proteomes" id="UP000054783">
    <property type="component" value="Unassembled WGS sequence"/>
</dbReference>
<evidence type="ECO:0000313" key="1">
    <source>
        <dbReference type="EMBL" id="KRX86548.1"/>
    </source>
</evidence>
<reference evidence="1 2" key="1">
    <citation type="submission" date="2015-01" db="EMBL/GenBank/DDBJ databases">
        <title>Evolution of Trichinella species and genotypes.</title>
        <authorList>
            <person name="Korhonen P.K."/>
            <person name="Edoardo P."/>
            <person name="Giuseppe L.R."/>
            <person name="Gasser R.B."/>
        </authorList>
    </citation>
    <scope>NUCLEOTIDE SEQUENCE [LARGE SCALE GENOMIC DNA]</scope>
    <source>
        <strain evidence="1">ISS2496</strain>
    </source>
</reference>
<feature type="non-terminal residue" evidence="1">
    <location>
        <position position="49"/>
    </location>
</feature>
<feature type="non-terminal residue" evidence="1">
    <location>
        <position position="1"/>
    </location>
</feature>
<evidence type="ECO:0000313" key="2">
    <source>
        <dbReference type="Proteomes" id="UP000054783"/>
    </source>
</evidence>
<protein>
    <submittedName>
        <fullName evidence="1">Uncharacterized protein</fullName>
    </submittedName>
</protein>
<gene>
    <name evidence="1" type="ORF">T12_11106</name>
</gene>
<name>A0A0V0XF94_9BILA</name>
<proteinExistence type="predicted"/>
<comment type="caution">
    <text evidence="1">The sequence shown here is derived from an EMBL/GenBank/DDBJ whole genome shotgun (WGS) entry which is preliminary data.</text>
</comment>
<organism evidence="1 2">
    <name type="scientific">Trichinella patagoniensis</name>
    <dbReference type="NCBI Taxonomy" id="990121"/>
    <lineage>
        <taxon>Eukaryota</taxon>
        <taxon>Metazoa</taxon>
        <taxon>Ecdysozoa</taxon>
        <taxon>Nematoda</taxon>
        <taxon>Enoplea</taxon>
        <taxon>Dorylaimia</taxon>
        <taxon>Trichinellida</taxon>
        <taxon>Trichinellidae</taxon>
        <taxon>Trichinella</taxon>
    </lineage>
</organism>
<accession>A0A0V0XF94</accession>
<sequence>LPWSHTWSCPFYTYVLSQEPMDHLGSGPSTGSRLRVEPWKLLTQDSIVP</sequence>